<dbReference type="RefSeq" id="WP_075571183.1">
    <property type="nucleotide sequence ID" value="NZ_MSDO01000025.1"/>
</dbReference>
<feature type="chain" id="PRO_5013271560" evidence="5">
    <location>
        <begin position="23"/>
        <end position="326"/>
    </location>
</feature>
<keyword evidence="3" id="KW-0813">Transport</keyword>
<comment type="caution">
    <text evidence="6">The sequence shown here is derived from an EMBL/GenBank/DDBJ whole genome shotgun (WGS) entry which is preliminary data.</text>
</comment>
<dbReference type="AlphaFoldDB" id="A0A1Q8SNQ8"/>
<feature type="signal peptide" evidence="5">
    <location>
        <begin position="1"/>
        <end position="22"/>
    </location>
</feature>
<evidence type="ECO:0000313" key="7">
    <source>
        <dbReference type="Proteomes" id="UP000186878"/>
    </source>
</evidence>
<dbReference type="Proteomes" id="UP000186878">
    <property type="component" value="Unassembled WGS sequence"/>
</dbReference>
<dbReference type="SUPFAM" id="SSF53850">
    <property type="entry name" value="Periplasmic binding protein-like II"/>
    <property type="match status" value="1"/>
</dbReference>
<organism evidence="6 7">
    <name type="scientific">Salinicola socius</name>
    <dbReference type="NCBI Taxonomy" id="404433"/>
    <lineage>
        <taxon>Bacteria</taxon>
        <taxon>Pseudomonadati</taxon>
        <taxon>Pseudomonadota</taxon>
        <taxon>Gammaproteobacteria</taxon>
        <taxon>Oceanospirillales</taxon>
        <taxon>Halomonadaceae</taxon>
        <taxon>Salinicola</taxon>
    </lineage>
</organism>
<dbReference type="InterPro" id="IPR004682">
    <property type="entry name" value="TRAP_DctP"/>
</dbReference>
<dbReference type="CDD" id="cd13603">
    <property type="entry name" value="PBP2_TRAP_Siap_TeaA_like"/>
    <property type="match status" value="1"/>
</dbReference>
<dbReference type="EMBL" id="MSDO01000025">
    <property type="protein sequence ID" value="OLO03044.1"/>
    <property type="molecule type" value="Genomic_DNA"/>
</dbReference>
<dbReference type="STRING" id="404433.BTW07_16005"/>
<evidence type="ECO:0000256" key="5">
    <source>
        <dbReference type="SAM" id="SignalP"/>
    </source>
</evidence>
<evidence type="ECO:0000256" key="1">
    <source>
        <dbReference type="ARBA" id="ARBA00004196"/>
    </source>
</evidence>
<comment type="similarity">
    <text evidence="2">Belongs to the bacterial solute-binding protein 7 family.</text>
</comment>
<dbReference type="PANTHER" id="PTHR33376:SF4">
    <property type="entry name" value="SIALIC ACID-BINDING PERIPLASMIC PROTEIN SIAP"/>
    <property type="match status" value="1"/>
</dbReference>
<dbReference type="OrthoDB" id="9771186at2"/>
<keyword evidence="7" id="KW-1185">Reference proteome</keyword>
<name>A0A1Q8SNQ8_9GAMM</name>
<gene>
    <name evidence="6" type="ORF">BTW07_16005</name>
</gene>
<protein>
    <submittedName>
        <fullName evidence="6">C4-dicarboxylate ABC transporter</fullName>
    </submittedName>
</protein>
<keyword evidence="4 5" id="KW-0732">Signal</keyword>
<accession>A0A1Q8SNQ8</accession>
<dbReference type="NCBIfam" id="NF037995">
    <property type="entry name" value="TRAP_S1"/>
    <property type="match status" value="1"/>
</dbReference>
<dbReference type="InterPro" id="IPR018389">
    <property type="entry name" value="DctP_fam"/>
</dbReference>
<proteinExistence type="inferred from homology"/>
<dbReference type="NCBIfam" id="TIGR00787">
    <property type="entry name" value="dctP"/>
    <property type="match status" value="1"/>
</dbReference>
<dbReference type="GO" id="GO:0055085">
    <property type="term" value="P:transmembrane transport"/>
    <property type="evidence" value="ECO:0007669"/>
    <property type="project" value="InterPro"/>
</dbReference>
<evidence type="ECO:0000256" key="4">
    <source>
        <dbReference type="ARBA" id="ARBA00022729"/>
    </source>
</evidence>
<evidence type="ECO:0000256" key="3">
    <source>
        <dbReference type="ARBA" id="ARBA00022448"/>
    </source>
</evidence>
<dbReference type="Pfam" id="PF03480">
    <property type="entry name" value="DctP"/>
    <property type="match status" value="1"/>
</dbReference>
<dbReference type="PIRSF" id="PIRSF006470">
    <property type="entry name" value="DctB"/>
    <property type="match status" value="1"/>
</dbReference>
<comment type="subcellular location">
    <subcellularLocation>
        <location evidence="1">Cell envelope</location>
    </subcellularLocation>
</comment>
<reference evidence="6 7" key="1">
    <citation type="submission" date="2016-12" db="EMBL/GenBank/DDBJ databases">
        <title>Draft genome sequences of strains Salinicola socius SMB35, Salinicola sp. MH3R3-1 and Chromohalobacter sp. SMB17 from the Verkhnekamsk potash mining region of Russia.</title>
        <authorList>
            <person name="Mavrodi D.V."/>
            <person name="Olsson B.E."/>
            <person name="Korsakova E.S."/>
            <person name="Pyankova A."/>
            <person name="Mavrodi O.V."/>
            <person name="Plotnikova E.G."/>
        </authorList>
    </citation>
    <scope>NUCLEOTIDE SEQUENCE [LARGE SCALE GENOMIC DNA]</scope>
    <source>
        <strain evidence="6 7">SMB35</strain>
    </source>
</reference>
<evidence type="ECO:0000256" key="2">
    <source>
        <dbReference type="ARBA" id="ARBA00009023"/>
    </source>
</evidence>
<sequence>MKSLKAGLLAIALMAGVNHAGAQEVQVKFAHVGEPGSLFADVSQEFAKRANEKLAGEAKVVVYGSSQLGGDSELLKKLKLGTVDLALPSTVMSSVAPQFALFEMPYLIADRDHMAKVRDEVVRPQLYPVAASRGYHIIGVWENGFRQITNNVRPIKTPADLSGIKLRVPQGVWRVEMFKSYGANPSPMALSEVFVALQTGAMDGQENPLVQTYASRLQEVQKYLSLSDHIYTPAFVTAGLSWNRLPEDVREVLQQTAVEMESYALEQGAKLDEETLAKMRDAGLEINEVDRQAFIDASRPVYDKFIKDVEGGQGMLDKVRELQPAS</sequence>
<dbReference type="PANTHER" id="PTHR33376">
    <property type="match status" value="1"/>
</dbReference>
<dbReference type="Gene3D" id="3.40.190.170">
    <property type="entry name" value="Bacterial extracellular solute-binding protein, family 7"/>
    <property type="match status" value="1"/>
</dbReference>
<dbReference type="InterPro" id="IPR038404">
    <property type="entry name" value="TRAP_DctP_sf"/>
</dbReference>
<dbReference type="GO" id="GO:0030288">
    <property type="term" value="C:outer membrane-bounded periplasmic space"/>
    <property type="evidence" value="ECO:0007669"/>
    <property type="project" value="InterPro"/>
</dbReference>
<evidence type="ECO:0000313" key="6">
    <source>
        <dbReference type="EMBL" id="OLO03044.1"/>
    </source>
</evidence>